<protein>
    <recommendedName>
        <fullName evidence="3">Beta-barrel porin 2</fullName>
    </recommendedName>
</protein>
<organism evidence="1 2">
    <name type="scientific">Colwellia chukchiensis</name>
    <dbReference type="NCBI Taxonomy" id="641665"/>
    <lineage>
        <taxon>Bacteria</taxon>
        <taxon>Pseudomonadati</taxon>
        <taxon>Pseudomonadota</taxon>
        <taxon>Gammaproteobacteria</taxon>
        <taxon>Alteromonadales</taxon>
        <taxon>Colwelliaceae</taxon>
        <taxon>Colwellia</taxon>
    </lineage>
</organism>
<sequence>MKNYHGVIELTESLSQSTNISLALKQAALTLNRRAQEALARQSLYVQHAIDASLGYDSNVNAGTSEDNIFLPLLNQDIILSDNSKETSDGYLGLGYNLLATKALTQSSKLTFSAASRLHFFTSNSEYNRFYLTTNVQYNKDFAGFSSSIGVRAVPLWLNDSYYRTQYGATLGLRKALDKQWLVSSEIFVGQTKNDINKLLSTDDISLQIATQYLTQSWRHTLSLRFATEDSEFLESQHNNRETLVMSYLADFAINSHWLASANISFQQQDYQNNHPFFFEKRADDMWLIGGSIQYQDQGKWSYRLGVTMQDKDSNLTLFSYQRVDIQLSARMSF</sequence>
<dbReference type="Proteomes" id="UP000199297">
    <property type="component" value="Unassembled WGS sequence"/>
</dbReference>
<gene>
    <name evidence="1" type="ORF">SAMN05216262_13020</name>
</gene>
<dbReference type="STRING" id="641665.GCA_002104455_00962"/>
<evidence type="ECO:0008006" key="3">
    <source>
        <dbReference type="Google" id="ProtNLM"/>
    </source>
</evidence>
<dbReference type="RefSeq" id="WP_085285356.1">
    <property type="nucleotide sequence ID" value="NZ_FOBI01000030.1"/>
</dbReference>
<name>A0A1H7TXK0_9GAMM</name>
<proteinExistence type="predicted"/>
<keyword evidence="2" id="KW-1185">Reference proteome</keyword>
<accession>A0A1H7TXK0</accession>
<evidence type="ECO:0000313" key="2">
    <source>
        <dbReference type="Proteomes" id="UP000199297"/>
    </source>
</evidence>
<dbReference type="AlphaFoldDB" id="A0A1H7TXK0"/>
<evidence type="ECO:0000313" key="1">
    <source>
        <dbReference type="EMBL" id="SEL89570.1"/>
    </source>
</evidence>
<reference evidence="2" key="1">
    <citation type="submission" date="2016-10" db="EMBL/GenBank/DDBJ databases">
        <authorList>
            <person name="Varghese N."/>
            <person name="Submissions S."/>
        </authorList>
    </citation>
    <scope>NUCLEOTIDE SEQUENCE [LARGE SCALE GENOMIC DNA]</scope>
    <source>
        <strain evidence="2">CGMCC 1.9127</strain>
    </source>
</reference>
<dbReference type="OrthoDB" id="5614121at2"/>
<dbReference type="EMBL" id="FOBI01000030">
    <property type="protein sequence ID" value="SEL89570.1"/>
    <property type="molecule type" value="Genomic_DNA"/>
</dbReference>